<reference evidence="2" key="1">
    <citation type="submission" date="2020-11" db="EMBL/GenBank/DDBJ databases">
        <title>Sequencing the genomes of 1000 actinobacteria strains.</title>
        <authorList>
            <person name="Klenk H.-P."/>
        </authorList>
    </citation>
    <scope>NUCLEOTIDE SEQUENCE</scope>
    <source>
        <strain evidence="2">DSM 45356</strain>
    </source>
</reference>
<dbReference type="Gene3D" id="1.10.510.10">
    <property type="entry name" value="Transferase(Phosphotransferase) domain 1"/>
    <property type="match status" value="1"/>
</dbReference>
<protein>
    <submittedName>
        <fullName evidence="2">Spectinomycin phosphotransferase</fullName>
    </submittedName>
</protein>
<dbReference type="Gene3D" id="3.30.200.20">
    <property type="entry name" value="Phosphorylase Kinase, domain 1"/>
    <property type="match status" value="1"/>
</dbReference>
<dbReference type="InterPro" id="IPR002575">
    <property type="entry name" value="Aminoglycoside_PTrfase"/>
</dbReference>
<dbReference type="Pfam" id="PF01636">
    <property type="entry name" value="APH"/>
    <property type="match status" value="1"/>
</dbReference>
<dbReference type="SUPFAM" id="SSF56112">
    <property type="entry name" value="Protein kinase-like (PK-like)"/>
    <property type="match status" value="1"/>
</dbReference>
<evidence type="ECO:0000259" key="1">
    <source>
        <dbReference type="Pfam" id="PF01636"/>
    </source>
</evidence>
<evidence type="ECO:0000313" key="3">
    <source>
        <dbReference type="Proteomes" id="UP000622552"/>
    </source>
</evidence>
<organism evidence="2 3">
    <name type="scientific">Longispora fulva</name>
    <dbReference type="NCBI Taxonomy" id="619741"/>
    <lineage>
        <taxon>Bacteria</taxon>
        <taxon>Bacillati</taxon>
        <taxon>Actinomycetota</taxon>
        <taxon>Actinomycetes</taxon>
        <taxon>Micromonosporales</taxon>
        <taxon>Micromonosporaceae</taxon>
        <taxon>Longispora</taxon>
    </lineage>
</organism>
<keyword evidence="3" id="KW-1185">Reference proteome</keyword>
<accession>A0A8J7KWU6</accession>
<dbReference type="RefSeq" id="WP_197003881.1">
    <property type="nucleotide sequence ID" value="NZ_BONS01000022.1"/>
</dbReference>
<comment type="caution">
    <text evidence="2">The sequence shown here is derived from an EMBL/GenBank/DDBJ whole genome shotgun (WGS) entry which is preliminary data.</text>
</comment>
<proteinExistence type="predicted"/>
<dbReference type="Proteomes" id="UP000622552">
    <property type="component" value="Unassembled WGS sequence"/>
</dbReference>
<sequence>MRDRPDGVTESALFEALAAGWGLTVRSARYVPLGAGSYHWAVTTDDGTRFVTVDHLGGADREATFARLEHAFDTAVALRRDAGLGFVVAPVPTRTGATVCRLDPRYSVAVFPMLDGRSGRFGPHPPADRAEVVALLAALHLATPVVAAHAPPVDLALPGRAGLHDALRHLDGEWAGGPYAEPARRLLADRAGHVVALLTEFDRLVAHVRGTTTDWVVTHGEPHPGNLIRDAAGPHLVDWDTVRLAPPERDLWMLAAGPGSSDSGDSGASEAVFDDYARTTGRAVDPAALALYRRWWNLADIANYVAELRGPHRITADSSASWEYLQAGLVSP</sequence>
<gene>
    <name evidence="2" type="ORF">IW245_003161</name>
</gene>
<name>A0A8J7KWU6_9ACTN</name>
<evidence type="ECO:0000313" key="2">
    <source>
        <dbReference type="EMBL" id="MBG6136967.1"/>
    </source>
</evidence>
<dbReference type="AlphaFoldDB" id="A0A8J7KWU6"/>
<feature type="domain" description="Aminoglycoside phosphotransferase" evidence="1">
    <location>
        <begin position="31"/>
        <end position="290"/>
    </location>
</feature>
<dbReference type="InterPro" id="IPR011009">
    <property type="entry name" value="Kinase-like_dom_sf"/>
</dbReference>
<dbReference type="Gene3D" id="1.20.58.840">
    <property type="match status" value="1"/>
</dbReference>
<dbReference type="EMBL" id="JADOUF010000001">
    <property type="protein sequence ID" value="MBG6136967.1"/>
    <property type="molecule type" value="Genomic_DNA"/>
</dbReference>